<dbReference type="PROSITE" id="PS51318">
    <property type="entry name" value="TAT"/>
    <property type="match status" value="1"/>
</dbReference>
<dbReference type="CDD" id="cd07012">
    <property type="entry name" value="PBP2_Bug_TTT"/>
    <property type="match status" value="1"/>
</dbReference>
<keyword evidence="2" id="KW-0732">Signal</keyword>
<sequence>MNITHRNPIQRRHLLLAGASLVAAGLPSLASAAKGNAAASTWPSKPIRLIVPYPAGGINDVVARMFGDQMGQTLGQPFVVDNKPGAGATIGMAELAKGDDQHTFAFGAISPLTLNPYLMKVAYDPMHDIIPVASVMYAPVYVLATTAFGGRSFADVLAQAQTRQGVSVATSGYGTLAHIMVEQLIRATGGKFVHVPYKGGSQLVTDAAGAQFDLLLANPFAPINALIEQGKLRVLATTGPQRVPALKDTPTLGELGFDKANQTSLFGFYAPRNTEHAVIERFHAEVNRIVLSPEMRQRLRKLDNVPRASKQEDFATAVRKDYALNGVVIEQAHIRVE</sequence>
<dbReference type="SUPFAM" id="SSF53850">
    <property type="entry name" value="Periplasmic binding protein-like II"/>
    <property type="match status" value="1"/>
</dbReference>
<proteinExistence type="inferred from homology"/>
<dbReference type="InterPro" id="IPR042100">
    <property type="entry name" value="Bug_dom1"/>
</dbReference>
<dbReference type="Gene3D" id="3.40.190.150">
    <property type="entry name" value="Bordetella uptake gene, domain 1"/>
    <property type="match status" value="1"/>
</dbReference>
<dbReference type="PANTHER" id="PTHR42928">
    <property type="entry name" value="TRICARBOXYLATE-BINDING PROTEIN"/>
    <property type="match status" value="1"/>
</dbReference>
<protein>
    <submittedName>
        <fullName evidence="3">Bug family tripartite tricarboxylate transporter substrate binding protein</fullName>
    </submittedName>
</protein>
<dbReference type="InterPro" id="IPR006311">
    <property type="entry name" value="TAT_signal"/>
</dbReference>
<dbReference type="InterPro" id="IPR005064">
    <property type="entry name" value="BUG"/>
</dbReference>
<keyword evidence="4" id="KW-1185">Reference proteome</keyword>
<feature type="signal peptide" evidence="2">
    <location>
        <begin position="1"/>
        <end position="32"/>
    </location>
</feature>
<dbReference type="EMBL" id="JBGJLR010000005">
    <property type="protein sequence ID" value="MEZ2739224.1"/>
    <property type="molecule type" value="Genomic_DNA"/>
</dbReference>
<reference evidence="3 4" key="1">
    <citation type="submission" date="2024-08" db="EMBL/GenBank/DDBJ databases">
        <authorList>
            <person name="Feng Z."/>
            <person name="Ronholm J."/>
        </authorList>
    </citation>
    <scope>NUCLEOTIDE SEQUENCE [LARGE SCALE GENOMIC DNA]</scope>
    <source>
        <strain evidence="3 4">4-AB0-8</strain>
    </source>
</reference>
<comment type="caution">
    <text evidence="3">The sequence shown here is derived from an EMBL/GenBank/DDBJ whole genome shotgun (WGS) entry which is preliminary data.</text>
</comment>
<evidence type="ECO:0000256" key="1">
    <source>
        <dbReference type="ARBA" id="ARBA00006987"/>
    </source>
</evidence>
<evidence type="ECO:0000313" key="3">
    <source>
        <dbReference type="EMBL" id="MEZ2739224.1"/>
    </source>
</evidence>
<dbReference type="Pfam" id="PF03401">
    <property type="entry name" value="TctC"/>
    <property type="match status" value="1"/>
</dbReference>
<feature type="chain" id="PRO_5047262450" evidence="2">
    <location>
        <begin position="33"/>
        <end position="337"/>
    </location>
</feature>
<dbReference type="Gene3D" id="3.40.190.10">
    <property type="entry name" value="Periplasmic binding protein-like II"/>
    <property type="match status" value="1"/>
</dbReference>
<dbReference type="PANTHER" id="PTHR42928:SF5">
    <property type="entry name" value="BLR1237 PROTEIN"/>
    <property type="match status" value="1"/>
</dbReference>
<dbReference type="PIRSF" id="PIRSF017082">
    <property type="entry name" value="YflP"/>
    <property type="match status" value="1"/>
</dbReference>
<name>A0ABV4IBJ7_9BURK</name>
<dbReference type="RefSeq" id="WP_370891439.1">
    <property type="nucleotide sequence ID" value="NZ_JBGJLR010000005.1"/>
</dbReference>
<accession>A0ABV4IBJ7</accession>
<dbReference type="Proteomes" id="UP001567350">
    <property type="component" value="Unassembled WGS sequence"/>
</dbReference>
<evidence type="ECO:0000313" key="4">
    <source>
        <dbReference type="Proteomes" id="UP001567350"/>
    </source>
</evidence>
<evidence type="ECO:0000256" key="2">
    <source>
        <dbReference type="SAM" id="SignalP"/>
    </source>
</evidence>
<comment type="similarity">
    <text evidence="1">Belongs to the UPF0065 (bug) family.</text>
</comment>
<gene>
    <name evidence="3" type="ORF">ACBP88_07070</name>
</gene>
<organism evidence="3 4">
    <name type="scientific">Comamonas jiangduensis</name>
    <dbReference type="NCBI Taxonomy" id="1194168"/>
    <lineage>
        <taxon>Bacteria</taxon>
        <taxon>Pseudomonadati</taxon>
        <taxon>Pseudomonadota</taxon>
        <taxon>Betaproteobacteria</taxon>
        <taxon>Burkholderiales</taxon>
        <taxon>Comamonadaceae</taxon>
        <taxon>Comamonas</taxon>
    </lineage>
</organism>